<dbReference type="AlphaFoldDB" id="A0A8S1NHT8"/>
<evidence type="ECO:0000256" key="1">
    <source>
        <dbReference type="SAM" id="Phobius"/>
    </source>
</evidence>
<dbReference type="EMBL" id="CAJJDM010000091">
    <property type="protein sequence ID" value="CAD8091662.1"/>
    <property type="molecule type" value="Genomic_DNA"/>
</dbReference>
<comment type="caution">
    <text evidence="2">The sequence shown here is derived from an EMBL/GenBank/DDBJ whole genome shotgun (WGS) entry which is preliminary data.</text>
</comment>
<protein>
    <submittedName>
        <fullName evidence="2">Uncharacterized protein</fullName>
    </submittedName>
</protein>
<feature type="transmembrane region" description="Helical" evidence="1">
    <location>
        <begin position="24"/>
        <end position="54"/>
    </location>
</feature>
<organism evidence="2 3">
    <name type="scientific">Paramecium primaurelia</name>
    <dbReference type="NCBI Taxonomy" id="5886"/>
    <lineage>
        <taxon>Eukaryota</taxon>
        <taxon>Sar</taxon>
        <taxon>Alveolata</taxon>
        <taxon>Ciliophora</taxon>
        <taxon>Intramacronucleata</taxon>
        <taxon>Oligohymenophorea</taxon>
        <taxon>Peniculida</taxon>
        <taxon>Parameciidae</taxon>
        <taxon>Paramecium</taxon>
    </lineage>
</organism>
<dbReference type="Proteomes" id="UP000688137">
    <property type="component" value="Unassembled WGS sequence"/>
</dbReference>
<keyword evidence="3" id="KW-1185">Reference proteome</keyword>
<gene>
    <name evidence="2" type="ORF">PPRIM_AZ9-3.1.T0880190</name>
</gene>
<keyword evidence="1" id="KW-0812">Transmembrane</keyword>
<sequence>MKPNITMQVFYLLKIKMQSEQYKIATIFGGNILISQVLLESIIIVGRIIIYRFIATSLKNMDLNPLYYFMHFFVMHSSLEEIFEDYVRI</sequence>
<reference evidence="2" key="1">
    <citation type="submission" date="2021-01" db="EMBL/GenBank/DDBJ databases">
        <authorList>
            <consortium name="Genoscope - CEA"/>
            <person name="William W."/>
        </authorList>
    </citation>
    <scope>NUCLEOTIDE SEQUENCE</scope>
</reference>
<keyword evidence="1" id="KW-0472">Membrane</keyword>
<evidence type="ECO:0000313" key="2">
    <source>
        <dbReference type="EMBL" id="CAD8091662.1"/>
    </source>
</evidence>
<evidence type="ECO:0000313" key="3">
    <source>
        <dbReference type="Proteomes" id="UP000688137"/>
    </source>
</evidence>
<keyword evidence="1" id="KW-1133">Transmembrane helix</keyword>
<name>A0A8S1NHT8_PARPR</name>
<accession>A0A8S1NHT8</accession>
<proteinExistence type="predicted"/>